<keyword evidence="2" id="KW-1185">Reference proteome</keyword>
<accession>A0A6A5WIL4</accession>
<organism evidence="1 2">
    <name type="scientific">Amniculicola lignicola CBS 123094</name>
    <dbReference type="NCBI Taxonomy" id="1392246"/>
    <lineage>
        <taxon>Eukaryota</taxon>
        <taxon>Fungi</taxon>
        <taxon>Dikarya</taxon>
        <taxon>Ascomycota</taxon>
        <taxon>Pezizomycotina</taxon>
        <taxon>Dothideomycetes</taxon>
        <taxon>Pleosporomycetidae</taxon>
        <taxon>Pleosporales</taxon>
        <taxon>Amniculicolaceae</taxon>
        <taxon>Amniculicola</taxon>
    </lineage>
</organism>
<reference evidence="1" key="1">
    <citation type="journal article" date="2020" name="Stud. Mycol.">
        <title>101 Dothideomycetes genomes: a test case for predicting lifestyles and emergence of pathogens.</title>
        <authorList>
            <person name="Haridas S."/>
            <person name="Albert R."/>
            <person name="Binder M."/>
            <person name="Bloem J."/>
            <person name="Labutti K."/>
            <person name="Salamov A."/>
            <person name="Andreopoulos B."/>
            <person name="Baker S."/>
            <person name="Barry K."/>
            <person name="Bills G."/>
            <person name="Bluhm B."/>
            <person name="Cannon C."/>
            <person name="Castanera R."/>
            <person name="Culley D."/>
            <person name="Daum C."/>
            <person name="Ezra D."/>
            <person name="Gonzalez J."/>
            <person name="Henrissat B."/>
            <person name="Kuo A."/>
            <person name="Liang C."/>
            <person name="Lipzen A."/>
            <person name="Lutzoni F."/>
            <person name="Magnuson J."/>
            <person name="Mondo S."/>
            <person name="Nolan M."/>
            <person name="Ohm R."/>
            <person name="Pangilinan J."/>
            <person name="Park H.-J."/>
            <person name="Ramirez L."/>
            <person name="Alfaro M."/>
            <person name="Sun H."/>
            <person name="Tritt A."/>
            <person name="Yoshinaga Y."/>
            <person name="Zwiers L.-H."/>
            <person name="Turgeon B."/>
            <person name="Goodwin S."/>
            <person name="Spatafora J."/>
            <person name="Crous P."/>
            <person name="Grigoriev I."/>
        </authorList>
    </citation>
    <scope>NUCLEOTIDE SEQUENCE</scope>
    <source>
        <strain evidence="1">CBS 123094</strain>
    </source>
</reference>
<gene>
    <name evidence="1" type="ORF">P154DRAFT_619108</name>
</gene>
<dbReference type="Proteomes" id="UP000799779">
    <property type="component" value="Unassembled WGS sequence"/>
</dbReference>
<evidence type="ECO:0000313" key="2">
    <source>
        <dbReference type="Proteomes" id="UP000799779"/>
    </source>
</evidence>
<protein>
    <submittedName>
        <fullName evidence="1">Uncharacterized protein</fullName>
    </submittedName>
</protein>
<dbReference type="AlphaFoldDB" id="A0A6A5WIL4"/>
<evidence type="ECO:0000313" key="1">
    <source>
        <dbReference type="EMBL" id="KAF2001740.1"/>
    </source>
</evidence>
<name>A0A6A5WIL4_9PLEO</name>
<sequence length="101" mass="11364">MQKAISRHIDISGFTIFDFANTSSDHTIYDIFDHINEHKFLIKLSIPTQSRVGVDDVKNGLDQFPKIRRPALMMSFGASQRMDMSESAQTTLPAPARPNPT</sequence>
<proteinExistence type="predicted"/>
<dbReference type="EMBL" id="ML977581">
    <property type="protein sequence ID" value="KAF2001740.1"/>
    <property type="molecule type" value="Genomic_DNA"/>
</dbReference>